<gene>
    <name evidence="1" type="ORF">EVA_08143</name>
</gene>
<proteinExistence type="predicted"/>
<organism evidence="1">
    <name type="scientific">gut metagenome</name>
    <dbReference type="NCBI Taxonomy" id="749906"/>
    <lineage>
        <taxon>unclassified sequences</taxon>
        <taxon>metagenomes</taxon>
        <taxon>organismal metagenomes</taxon>
    </lineage>
</organism>
<accession>J9GTQ2</accession>
<reference evidence="1" key="1">
    <citation type="journal article" date="2012" name="PLoS ONE">
        <title>Gene sets for utilization of primary and secondary nutrition supplies in the distal gut of endangered iberian lynx.</title>
        <authorList>
            <person name="Alcaide M."/>
            <person name="Messina E."/>
            <person name="Richter M."/>
            <person name="Bargiela R."/>
            <person name="Peplies J."/>
            <person name="Huws S.A."/>
            <person name="Newbold C.J."/>
            <person name="Golyshin P.N."/>
            <person name="Simon M.A."/>
            <person name="Lopez G."/>
            <person name="Yakimov M.M."/>
            <person name="Ferrer M."/>
        </authorList>
    </citation>
    <scope>NUCLEOTIDE SEQUENCE</scope>
</reference>
<dbReference type="EMBL" id="AMCI01002049">
    <property type="protein sequence ID" value="EJX03750.1"/>
    <property type="molecule type" value="Genomic_DNA"/>
</dbReference>
<protein>
    <submittedName>
        <fullName evidence="1">Uncharacterized protein</fullName>
    </submittedName>
</protein>
<comment type="caution">
    <text evidence="1">The sequence shown here is derived from an EMBL/GenBank/DDBJ whole genome shotgun (WGS) entry which is preliminary data.</text>
</comment>
<dbReference type="AlphaFoldDB" id="J9GTQ2"/>
<evidence type="ECO:0000313" key="1">
    <source>
        <dbReference type="EMBL" id="EJX03750.1"/>
    </source>
</evidence>
<name>J9GTQ2_9ZZZZ</name>
<sequence>MYTQSILPSSLYCVSVSNVVDLSIDCRNNVSHIYTIRWAQDILHYFLQFIEIYSQLSSLNLRFCDSSLSFIETIILTCTSITEVQLLVRLLQRTQCYTCVFAQAVNQLKLSA</sequence>